<proteinExistence type="predicted"/>
<organism evidence="1 2">
    <name type="scientific">Rivihabitans pingtungensis</name>
    <dbReference type="NCBI Taxonomy" id="1054498"/>
    <lineage>
        <taxon>Bacteria</taxon>
        <taxon>Pseudomonadati</taxon>
        <taxon>Pseudomonadota</taxon>
        <taxon>Betaproteobacteria</taxon>
        <taxon>Neisseriales</taxon>
        <taxon>Aquaspirillaceae</taxon>
        <taxon>Rivihabitans</taxon>
    </lineage>
</organism>
<dbReference type="InterPro" id="IPR045538">
    <property type="entry name" value="CIS_TMP"/>
</dbReference>
<dbReference type="RefSeq" id="WP_110391686.1">
    <property type="nucleotide sequence ID" value="NZ_QJKI01000022.1"/>
</dbReference>
<comment type="caution">
    <text evidence="1">The sequence shown here is derived from an EMBL/GenBank/DDBJ whole genome shotgun (WGS) entry which is preliminary data.</text>
</comment>
<accession>A0A318KJM6</accession>
<protein>
    <submittedName>
        <fullName evidence="1">Uncharacterized protein</fullName>
    </submittedName>
</protein>
<dbReference type="Proteomes" id="UP000247555">
    <property type="component" value="Unassembled WGS sequence"/>
</dbReference>
<evidence type="ECO:0000313" key="2">
    <source>
        <dbReference type="Proteomes" id="UP000247555"/>
    </source>
</evidence>
<dbReference type="Pfam" id="PF19268">
    <property type="entry name" value="CIS_TMP"/>
    <property type="match status" value="2"/>
</dbReference>
<dbReference type="OrthoDB" id="499748at2"/>
<evidence type="ECO:0000313" key="1">
    <source>
        <dbReference type="EMBL" id="PXX76121.1"/>
    </source>
</evidence>
<reference evidence="1 2" key="1">
    <citation type="submission" date="2018-05" db="EMBL/GenBank/DDBJ databases">
        <title>Genomic Encyclopedia of Type Strains, Phase IV (KMG-IV): sequencing the most valuable type-strain genomes for metagenomic binning, comparative biology and taxonomic classification.</title>
        <authorList>
            <person name="Goeker M."/>
        </authorList>
    </citation>
    <scope>NUCLEOTIDE SEQUENCE [LARGE SCALE GENOMIC DNA]</scope>
    <source>
        <strain evidence="1 2">DSM 29661</strain>
    </source>
</reference>
<dbReference type="EMBL" id="QJKI01000022">
    <property type="protein sequence ID" value="PXX76121.1"/>
    <property type="molecule type" value="Genomic_DNA"/>
</dbReference>
<name>A0A318KJM6_9NEIS</name>
<keyword evidence="2" id="KW-1185">Reference proteome</keyword>
<gene>
    <name evidence="1" type="ORF">DFR34_12225</name>
</gene>
<sequence>MNAPRHRIGRLRLALRLPGDDNPAPARALAAQLAELCQGALGEALDQALAGRPPARLGRLELDIGQIERAALTEELPRRVARALAAALNSQLPLPTPAHARTSLNHDAVLHWLAGAPWSGPPTLDQAFGQALARRRDWLLAALLAQRAPGALSARLAQHLAEASLGQLVEALQPGQGGYIVHYASRLREQQRRAPLVARDGDGFRAEVWAVILLDLLVSHGSAFNRRRFVAATLRQLAARHNLAYHALLSRLTVSLREAQAPLGARDSLLTLLHELAEHAAPASLPAPADHAEATADTAWLDWLAGQAPAGFAPRPVLRRAARQQPARLRQALLAAPPLALSERLAAQLDEDGLAEVVQLLAPGHADYIVGYARQLRAPPSHAPLLPGTPSAVARAVWAVIVHDLLVRHGSEFNRRRFIAATLRQLAARHNVAYRELLARLSQHARDWLPAHGARNSLLHTLSALAELDGSPGEHAADVADDPWRAFLAAQPSPTLANWLATRAARDPADLARRLRAELAAPAVRRRLLRALPAASRRPLWRWLAAPPRWLRRVDGVLRAWRHGPLAAQTLDGEWHDALLASWLAAPDADDWLGPALTQLAASAGLSLAQCRLALALGAQSQPALAELASRLRPPLAPPLATPPAVWSALCASLASEAAPPVGWRDVLAACLSALPQLPAQAQARLVRWLGAADSLAWSALAARLGLPVAALWPWRAQQALQPMPLSVLAAELALAWQADADAVAAALDRHAPPATPAPPALPVRSARPAWRGAPSAALAWWREWEAAPSWRHASRAPLEQATARPALAHWLAEGDWPLASASPAQAWAQLWRAPDALASLRPALHTPRACARLARCLPEASQALALRRAAPAQADVLLSWLARMALLPGPASQQGQRRSQLWQALWRTVAQADASWSAARWLDEATRTLAQLRRQDADRLRVALARTLHAHTPADAALHQWLAGQPISASPAPPAPAPTRRYRQPAVPTPLATLWAVLRGGGAPHGTARASLLAALNSLADASAARRRHWRGQLRDGLAEPLALTRLAASLPPAALARLLCLWLPPAQAARWLAVCQALGQALPAGWRRQGLVWVWAGLLAACSRAEGRARHPAALLTALLAQLRARTGLRELALLPAMHRALGADAARDWVDAAWRLALAAREPAPARPPETPAAAPAEADDSVCLGVVNNAGLVLLTPFLSMYFERLGWLRDGGFVDELARGRAVFALHRLAGLPTEAPEDQLALNKLLCGLPAAASPPWPGAADPAEHELAHSLLYMITQRWDKLKHTSVAGLQETFLRRDGRLLRQRERLWLEVAPRAYDMLLDSLPWGYSMIKLPWMSELLQVRWRHTP</sequence>